<dbReference type="InterPro" id="IPR003646">
    <property type="entry name" value="SH3-like_bac-type"/>
</dbReference>
<dbReference type="Proteomes" id="UP000195913">
    <property type="component" value="Unassembled WGS sequence"/>
</dbReference>
<dbReference type="PANTHER" id="PTHR34408:SF1">
    <property type="entry name" value="GLYCOSYL HYDROLASE FAMILY 19 DOMAIN-CONTAINING PROTEIN HI_1415"/>
    <property type="match status" value="1"/>
</dbReference>
<evidence type="ECO:0000259" key="2">
    <source>
        <dbReference type="PROSITE" id="PS51781"/>
    </source>
</evidence>
<dbReference type="PANTHER" id="PTHR34408">
    <property type="entry name" value="FAMILY PROTEIN, PUTATIVE-RELATED"/>
    <property type="match status" value="1"/>
</dbReference>
<feature type="region of interest" description="Disordered" evidence="1">
    <location>
        <begin position="35"/>
        <end position="54"/>
    </location>
</feature>
<dbReference type="PROSITE" id="PS51781">
    <property type="entry name" value="SH3B"/>
    <property type="match status" value="1"/>
</dbReference>
<protein>
    <submittedName>
        <fullName evidence="3">Enterotoxin</fullName>
    </submittedName>
</protein>
<feature type="compositionally biased region" description="Basic residues" evidence="1">
    <location>
        <begin position="35"/>
        <end position="47"/>
    </location>
</feature>
<keyword evidence="4" id="KW-1185">Reference proteome</keyword>
<dbReference type="Pfam" id="PF08239">
    <property type="entry name" value="SH3_3"/>
    <property type="match status" value="1"/>
</dbReference>
<dbReference type="EMBL" id="FUHW01000019">
    <property type="protein sequence ID" value="SJM55937.1"/>
    <property type="molecule type" value="Genomic_DNA"/>
</dbReference>
<gene>
    <name evidence="3" type="ORF">FM101_04225</name>
</gene>
<name>A0A1R4FJB3_9MICC</name>
<dbReference type="InterPro" id="IPR052354">
    <property type="entry name" value="Cell_Wall_Dynamics_Protein"/>
</dbReference>
<feature type="domain" description="SH3b" evidence="2">
    <location>
        <begin position="48"/>
        <end position="108"/>
    </location>
</feature>
<reference evidence="3 4" key="1">
    <citation type="submission" date="2017-02" db="EMBL/GenBank/DDBJ databases">
        <authorList>
            <person name="Peterson S.W."/>
        </authorList>
    </citation>
    <scope>NUCLEOTIDE SEQUENCE [LARGE SCALE GENOMIC DNA]</scope>
    <source>
        <strain evidence="3 4">B Ar 00.02</strain>
    </source>
</reference>
<evidence type="ECO:0000256" key="1">
    <source>
        <dbReference type="SAM" id="MobiDB-lite"/>
    </source>
</evidence>
<evidence type="ECO:0000313" key="3">
    <source>
        <dbReference type="EMBL" id="SJM55937.1"/>
    </source>
</evidence>
<proteinExistence type="predicted"/>
<organism evidence="3 4">
    <name type="scientific">Arthrobacter rhombi</name>
    <dbReference type="NCBI Taxonomy" id="71253"/>
    <lineage>
        <taxon>Bacteria</taxon>
        <taxon>Bacillati</taxon>
        <taxon>Actinomycetota</taxon>
        <taxon>Actinomycetes</taxon>
        <taxon>Micrococcales</taxon>
        <taxon>Micrococcaceae</taxon>
        <taxon>Arthrobacter</taxon>
    </lineage>
</organism>
<accession>A0A1R4FJB3</accession>
<dbReference type="SMART" id="SM00287">
    <property type="entry name" value="SH3b"/>
    <property type="match status" value="1"/>
</dbReference>
<sequence>MASTAKSWAKVTYKGKKGYVAASYLKTVAPAKAPVKKPAKAPAKKPAAKSVTKVTKANLNMRSGAGTKYKSVLVIPKNAKVAVASTAKSWAKVTYRGKKGYVAASYLK</sequence>
<dbReference type="Gene3D" id="2.30.30.40">
    <property type="entry name" value="SH3 Domains"/>
    <property type="match status" value="2"/>
</dbReference>
<dbReference type="AlphaFoldDB" id="A0A1R4FJB3"/>
<evidence type="ECO:0000313" key="4">
    <source>
        <dbReference type="Proteomes" id="UP000195913"/>
    </source>
</evidence>